<keyword evidence="1" id="KW-1133">Transmembrane helix</keyword>
<protein>
    <submittedName>
        <fullName evidence="3">Sulfite exporter TauE/SafE family protein</fullName>
    </submittedName>
</protein>
<name>A0ABX9VZE9_9GAMM</name>
<dbReference type="EMBL" id="RHGB01000029">
    <property type="protein sequence ID" value="RNL58509.1"/>
    <property type="molecule type" value="Genomic_DNA"/>
</dbReference>
<feature type="transmembrane region" description="Helical" evidence="1">
    <location>
        <begin position="189"/>
        <end position="211"/>
    </location>
</feature>
<dbReference type="RefSeq" id="WP_123183653.1">
    <property type="nucleotide sequence ID" value="NZ_RHGB01000029.1"/>
</dbReference>
<dbReference type="InterPro" id="IPR039447">
    <property type="entry name" value="UreH-like_TM_dom"/>
</dbReference>
<evidence type="ECO:0000259" key="2">
    <source>
        <dbReference type="Pfam" id="PF13386"/>
    </source>
</evidence>
<evidence type="ECO:0000313" key="3">
    <source>
        <dbReference type="EMBL" id="RNL58509.1"/>
    </source>
</evidence>
<keyword evidence="1" id="KW-0472">Membrane</keyword>
<keyword evidence="1" id="KW-0812">Transmembrane</keyword>
<gene>
    <name evidence="3" type="ORF">D0911_18065</name>
</gene>
<evidence type="ECO:0000313" key="4">
    <source>
        <dbReference type="Proteomes" id="UP000274695"/>
    </source>
</evidence>
<reference evidence="3 4" key="1">
    <citation type="submission" date="2018-10" db="EMBL/GenBank/DDBJ databases">
        <title>Draft genome sequence of Zhongshania sp. DSW25-10.</title>
        <authorList>
            <person name="Oh J."/>
        </authorList>
    </citation>
    <scope>NUCLEOTIDE SEQUENCE [LARGE SCALE GENOMIC DNA]</scope>
    <source>
        <strain evidence="3 4">DSW25-10</strain>
    </source>
</reference>
<feature type="transmembrane region" description="Helical" evidence="1">
    <location>
        <begin position="72"/>
        <end position="92"/>
    </location>
</feature>
<dbReference type="Pfam" id="PF13386">
    <property type="entry name" value="DsbD_2"/>
    <property type="match status" value="1"/>
</dbReference>
<feature type="transmembrane region" description="Helical" evidence="1">
    <location>
        <begin position="104"/>
        <end position="122"/>
    </location>
</feature>
<feature type="transmembrane region" description="Helical" evidence="1">
    <location>
        <begin position="223"/>
        <end position="241"/>
    </location>
</feature>
<feature type="domain" description="Urease accessory protein UreH-like transmembrane" evidence="2">
    <location>
        <begin position="10"/>
        <end position="234"/>
    </location>
</feature>
<comment type="caution">
    <text evidence="3">The sequence shown here is derived from an EMBL/GenBank/DDBJ whole genome shotgun (WGS) entry which is preliminary data.</text>
</comment>
<accession>A0ABX9VZE9</accession>
<evidence type="ECO:0000256" key="1">
    <source>
        <dbReference type="SAM" id="Phobius"/>
    </source>
</evidence>
<organism evidence="3 4">
    <name type="scientific">Zhongshania marina</name>
    <dbReference type="NCBI Taxonomy" id="2304603"/>
    <lineage>
        <taxon>Bacteria</taxon>
        <taxon>Pseudomonadati</taxon>
        <taxon>Pseudomonadota</taxon>
        <taxon>Gammaproteobacteria</taxon>
        <taxon>Cellvibrionales</taxon>
        <taxon>Spongiibacteraceae</taxon>
        <taxon>Zhongshania</taxon>
    </lineage>
</organism>
<proteinExistence type="predicted"/>
<dbReference type="PANTHER" id="PTHR42208:SF1">
    <property type="entry name" value="HEAVY METAL TRANSPORTER"/>
    <property type="match status" value="1"/>
</dbReference>
<sequence>MMPEALSYSAAFLLGLAGSPHCLGMCGGITGLLSASVTAPTRQQGNIIASEQKLSNGLHSVYYSVLFQLGRISSYALLGAILGGSIAAARSFADTQLLPISQGLRILASVMLILMALSIAGWKGLALILEKAVGGLWQKLQPLSKHLIPINTPAKALAIGGLWGLLPCGLIYSTLIWSALSSSAAQSAILMACFGLGTAPAVLSIGSLSGGLRGAIKKTTTRYGFATLLILLALYPLYTFYAHQGSHHHSTEHQDHTEHTDHMM</sequence>
<dbReference type="Proteomes" id="UP000274695">
    <property type="component" value="Unassembled WGS sequence"/>
</dbReference>
<dbReference type="PANTHER" id="PTHR42208">
    <property type="entry name" value="HEAVY METAL TRANSPORTER-RELATED"/>
    <property type="match status" value="1"/>
</dbReference>
<feature type="transmembrane region" description="Helical" evidence="1">
    <location>
        <begin position="156"/>
        <end position="177"/>
    </location>
</feature>
<keyword evidence="4" id="KW-1185">Reference proteome</keyword>